<gene>
    <name evidence="2" type="ORF">O0I10_009871</name>
</gene>
<reference evidence="2 3" key="1">
    <citation type="submission" date="2023-03" db="EMBL/GenBank/DDBJ databases">
        <title>Genome sequence of Lichtheimia ornata CBS 291.66.</title>
        <authorList>
            <person name="Mohabir J.T."/>
            <person name="Shea T.P."/>
            <person name="Kurbessoian T."/>
            <person name="Berby B."/>
            <person name="Fontaine J."/>
            <person name="Livny J."/>
            <person name="Gnirke A."/>
            <person name="Stajich J.E."/>
            <person name="Cuomo C.A."/>
        </authorList>
    </citation>
    <scope>NUCLEOTIDE SEQUENCE [LARGE SCALE GENOMIC DNA]</scope>
    <source>
        <strain evidence="2">CBS 291.66</strain>
    </source>
</reference>
<name>A0AAD7UW98_9FUNG</name>
<keyword evidence="3" id="KW-1185">Reference proteome</keyword>
<dbReference type="EMBL" id="JARTCD010000061">
    <property type="protein sequence ID" value="KAJ8654430.1"/>
    <property type="molecule type" value="Genomic_DNA"/>
</dbReference>
<dbReference type="Proteomes" id="UP001234581">
    <property type="component" value="Unassembled WGS sequence"/>
</dbReference>
<organism evidence="2 3">
    <name type="scientific">Lichtheimia ornata</name>
    <dbReference type="NCBI Taxonomy" id="688661"/>
    <lineage>
        <taxon>Eukaryota</taxon>
        <taxon>Fungi</taxon>
        <taxon>Fungi incertae sedis</taxon>
        <taxon>Mucoromycota</taxon>
        <taxon>Mucoromycotina</taxon>
        <taxon>Mucoromycetes</taxon>
        <taxon>Mucorales</taxon>
        <taxon>Lichtheimiaceae</taxon>
        <taxon>Lichtheimia</taxon>
    </lineage>
</organism>
<protein>
    <submittedName>
        <fullName evidence="2">Uncharacterized protein</fullName>
    </submittedName>
</protein>
<feature type="signal peptide" evidence="1">
    <location>
        <begin position="1"/>
        <end position="19"/>
    </location>
</feature>
<evidence type="ECO:0000313" key="2">
    <source>
        <dbReference type="EMBL" id="KAJ8654430.1"/>
    </source>
</evidence>
<evidence type="ECO:0000313" key="3">
    <source>
        <dbReference type="Proteomes" id="UP001234581"/>
    </source>
</evidence>
<accession>A0AAD7UW98</accession>
<dbReference type="GeneID" id="83217276"/>
<proteinExistence type="predicted"/>
<feature type="chain" id="PRO_5041909672" evidence="1">
    <location>
        <begin position="20"/>
        <end position="67"/>
    </location>
</feature>
<comment type="caution">
    <text evidence="2">The sequence shown here is derived from an EMBL/GenBank/DDBJ whole genome shotgun (WGS) entry which is preliminary data.</text>
</comment>
<evidence type="ECO:0000256" key="1">
    <source>
        <dbReference type="SAM" id="SignalP"/>
    </source>
</evidence>
<sequence length="67" mass="6871">MKFSALVLATAAIIATANAIRGFDVGESCTAIKVQATCEEHACKWDVASNGCMPVPDGGKLRGGVAF</sequence>
<dbReference type="RefSeq" id="XP_058339344.1">
    <property type="nucleotide sequence ID" value="XM_058489857.1"/>
</dbReference>
<dbReference type="AlphaFoldDB" id="A0AAD7UW98"/>
<keyword evidence="1" id="KW-0732">Signal</keyword>